<proteinExistence type="inferred from homology"/>
<dbReference type="Pfam" id="PF00005">
    <property type="entry name" value="ABC_tran"/>
    <property type="match status" value="1"/>
</dbReference>
<dbReference type="PROSITE" id="PS50893">
    <property type="entry name" value="ABC_TRANSPORTER_2"/>
    <property type="match status" value="1"/>
</dbReference>
<keyword evidence="8 10" id="KW-1133">Transmembrane helix</keyword>
<dbReference type="GO" id="GO:0016887">
    <property type="term" value="F:ATP hydrolysis activity"/>
    <property type="evidence" value="ECO:0007669"/>
    <property type="project" value="InterPro"/>
</dbReference>
<protein>
    <recommendedName>
        <fullName evidence="11">ABC transporter domain-containing protein</fullName>
    </recommendedName>
</protein>
<feature type="transmembrane region" description="Helical" evidence="10">
    <location>
        <begin position="1570"/>
        <end position="1589"/>
    </location>
</feature>
<evidence type="ECO:0000256" key="9">
    <source>
        <dbReference type="ARBA" id="ARBA00023136"/>
    </source>
</evidence>
<dbReference type="GO" id="GO:0005524">
    <property type="term" value="F:ATP binding"/>
    <property type="evidence" value="ECO:0007669"/>
    <property type="project" value="UniProtKB-KW"/>
</dbReference>
<dbReference type="GO" id="GO:0140359">
    <property type="term" value="F:ABC-type transporter activity"/>
    <property type="evidence" value="ECO:0007669"/>
    <property type="project" value="InterPro"/>
</dbReference>
<feature type="transmembrane region" description="Helical" evidence="10">
    <location>
        <begin position="1311"/>
        <end position="1337"/>
    </location>
</feature>
<evidence type="ECO:0000256" key="3">
    <source>
        <dbReference type="ARBA" id="ARBA00022448"/>
    </source>
</evidence>
<dbReference type="InterPro" id="IPR017871">
    <property type="entry name" value="ABC_transporter-like_CS"/>
</dbReference>
<feature type="transmembrane region" description="Helical" evidence="10">
    <location>
        <begin position="428"/>
        <end position="449"/>
    </location>
</feature>
<reference evidence="12" key="1">
    <citation type="submission" date="2013-12" db="EMBL/GenBank/DDBJ databases">
        <title>The Genome Sequence of Aphanomyces invadans NJM9701.</title>
        <authorList>
            <consortium name="The Broad Institute Genomics Platform"/>
            <person name="Russ C."/>
            <person name="Tyler B."/>
            <person name="van West P."/>
            <person name="Dieguez-Uribeondo J."/>
            <person name="Young S.K."/>
            <person name="Zeng Q."/>
            <person name="Gargeya S."/>
            <person name="Fitzgerald M."/>
            <person name="Abouelleil A."/>
            <person name="Alvarado L."/>
            <person name="Chapman S.B."/>
            <person name="Gainer-Dewar J."/>
            <person name="Goldberg J."/>
            <person name="Griggs A."/>
            <person name="Gujja S."/>
            <person name="Hansen M."/>
            <person name="Howarth C."/>
            <person name="Imamovic A."/>
            <person name="Ireland A."/>
            <person name="Larimer J."/>
            <person name="McCowan C."/>
            <person name="Murphy C."/>
            <person name="Pearson M."/>
            <person name="Poon T.W."/>
            <person name="Priest M."/>
            <person name="Roberts A."/>
            <person name="Saif S."/>
            <person name="Shea T."/>
            <person name="Sykes S."/>
            <person name="Wortman J."/>
            <person name="Nusbaum C."/>
            <person name="Birren B."/>
        </authorList>
    </citation>
    <scope>NUCLEOTIDE SEQUENCE [LARGE SCALE GENOMIC DNA]</scope>
    <source>
        <strain evidence="12">NJM9701</strain>
    </source>
</reference>
<dbReference type="EMBL" id="KI913960">
    <property type="protein sequence ID" value="ETW03046.1"/>
    <property type="molecule type" value="Genomic_DNA"/>
</dbReference>
<comment type="similarity">
    <text evidence="2">Belongs to the ABC transporter superfamily. ABCA family.</text>
</comment>
<evidence type="ECO:0000259" key="11">
    <source>
        <dbReference type="PROSITE" id="PS50893"/>
    </source>
</evidence>
<dbReference type="VEuPathDB" id="FungiDB:H310_05476"/>
<feature type="transmembrane region" description="Helical" evidence="10">
    <location>
        <begin position="1897"/>
        <end position="1919"/>
    </location>
</feature>
<keyword evidence="9 10" id="KW-0472">Membrane</keyword>
<dbReference type="InterPro" id="IPR027417">
    <property type="entry name" value="P-loop_NTPase"/>
</dbReference>
<dbReference type="Gene3D" id="3.40.50.300">
    <property type="entry name" value="P-loop containing nucleotide triphosphate hydrolases"/>
    <property type="match status" value="1"/>
</dbReference>
<keyword evidence="5" id="KW-0677">Repeat</keyword>
<evidence type="ECO:0000256" key="6">
    <source>
        <dbReference type="ARBA" id="ARBA00022741"/>
    </source>
</evidence>
<organism evidence="12">
    <name type="scientific">Aphanomyces invadans</name>
    <dbReference type="NCBI Taxonomy" id="157072"/>
    <lineage>
        <taxon>Eukaryota</taxon>
        <taxon>Sar</taxon>
        <taxon>Stramenopiles</taxon>
        <taxon>Oomycota</taxon>
        <taxon>Saprolegniomycetes</taxon>
        <taxon>Saprolegniales</taxon>
        <taxon>Verrucalvaceae</taxon>
        <taxon>Aphanomyces</taxon>
    </lineage>
</organism>
<dbReference type="GO" id="GO:0016020">
    <property type="term" value="C:membrane"/>
    <property type="evidence" value="ECO:0007669"/>
    <property type="project" value="UniProtKB-SubCell"/>
</dbReference>
<dbReference type="RefSeq" id="XP_008868430.1">
    <property type="nucleotide sequence ID" value="XM_008870208.1"/>
</dbReference>
<dbReference type="SUPFAM" id="SSF52540">
    <property type="entry name" value="P-loop containing nucleoside triphosphate hydrolases"/>
    <property type="match status" value="1"/>
</dbReference>
<dbReference type="eggNOG" id="KOG0059">
    <property type="taxonomic scope" value="Eukaryota"/>
</dbReference>
<dbReference type="OrthoDB" id="77006at2759"/>
<dbReference type="CDD" id="cd03263">
    <property type="entry name" value="ABC_subfamily_A"/>
    <property type="match status" value="1"/>
</dbReference>
<dbReference type="SMART" id="SM00382">
    <property type="entry name" value="AAA"/>
    <property type="match status" value="1"/>
</dbReference>
<dbReference type="InterPro" id="IPR013525">
    <property type="entry name" value="ABC2_TM"/>
</dbReference>
<keyword evidence="7" id="KW-0067">ATP-binding</keyword>
<dbReference type="PROSITE" id="PS00211">
    <property type="entry name" value="ABC_TRANSPORTER_1"/>
    <property type="match status" value="1"/>
</dbReference>
<dbReference type="Pfam" id="PF12698">
    <property type="entry name" value="ABC2_membrane_3"/>
    <property type="match status" value="4"/>
</dbReference>
<dbReference type="GO" id="GO:0005319">
    <property type="term" value="F:lipid transporter activity"/>
    <property type="evidence" value="ECO:0007669"/>
    <property type="project" value="TreeGrafter"/>
</dbReference>
<keyword evidence="3" id="KW-0813">Transport</keyword>
<dbReference type="STRING" id="157072.A0A024U9F1"/>
<comment type="subcellular location">
    <subcellularLocation>
        <location evidence="1">Membrane</location>
        <topology evidence="1">Multi-pass membrane protein</topology>
    </subcellularLocation>
</comment>
<feature type="transmembrane region" description="Helical" evidence="10">
    <location>
        <begin position="603"/>
        <end position="624"/>
    </location>
</feature>
<name>A0A024U9F1_9STRA</name>
<feature type="transmembrane region" description="Helical" evidence="10">
    <location>
        <begin position="1069"/>
        <end position="1088"/>
    </location>
</feature>
<feature type="transmembrane region" description="Helical" evidence="10">
    <location>
        <begin position="1260"/>
        <end position="1290"/>
    </location>
</feature>
<feature type="domain" description="ABC transporter" evidence="11">
    <location>
        <begin position="693"/>
        <end position="926"/>
    </location>
</feature>
<dbReference type="FunFam" id="3.40.50.300:FF:000298">
    <property type="entry name" value="ATP-binding cassette sub-family A member 12"/>
    <property type="match status" value="1"/>
</dbReference>
<dbReference type="PANTHER" id="PTHR19229">
    <property type="entry name" value="ATP-BINDING CASSETTE TRANSPORTER SUBFAMILY A ABCA"/>
    <property type="match status" value="1"/>
</dbReference>
<evidence type="ECO:0000256" key="1">
    <source>
        <dbReference type="ARBA" id="ARBA00004141"/>
    </source>
</evidence>
<feature type="transmembrane region" description="Helical" evidence="10">
    <location>
        <begin position="470"/>
        <end position="492"/>
    </location>
</feature>
<dbReference type="InterPro" id="IPR003439">
    <property type="entry name" value="ABC_transporter-like_ATP-bd"/>
</dbReference>
<feature type="transmembrane region" description="Helical" evidence="10">
    <location>
        <begin position="504"/>
        <end position="523"/>
    </location>
</feature>
<evidence type="ECO:0000313" key="12">
    <source>
        <dbReference type="EMBL" id="ETW03046.1"/>
    </source>
</evidence>
<evidence type="ECO:0000256" key="8">
    <source>
        <dbReference type="ARBA" id="ARBA00022989"/>
    </source>
</evidence>
<dbReference type="PANTHER" id="PTHR19229:SF36">
    <property type="entry name" value="ATP-BINDING CASSETTE SUB-FAMILY A MEMBER 2"/>
    <property type="match status" value="1"/>
</dbReference>
<keyword evidence="4 10" id="KW-0812">Transmembrane</keyword>
<feature type="transmembrane region" description="Helical" evidence="10">
    <location>
        <begin position="1850"/>
        <end position="1876"/>
    </location>
</feature>
<dbReference type="InterPro" id="IPR003593">
    <property type="entry name" value="AAA+_ATPase"/>
</dbReference>
<evidence type="ECO:0000256" key="2">
    <source>
        <dbReference type="ARBA" id="ARBA00008869"/>
    </source>
</evidence>
<feature type="transmembrane region" description="Helical" evidence="10">
    <location>
        <begin position="1357"/>
        <end position="1382"/>
    </location>
</feature>
<sequence length="1973" mass="217240">MSPGSDIQGAPLMENQVLPPMRRGYTSTLLRKNFLLKKKHPIKWALEVLLPVALIVLMGGLKTLTDDVKVPDGWSTDKAAPDNEKIGTSYSLFHVDTMFGVPLPKFYQTEGTVSGLLLQMATKSWDSRKDSKGMTAEQNTVCSAAAYSGLVNANVKSPFAWPDICRDNVIPQKLAIAPDNDFTRKYFLETLSRWYPRVPLDANSTLVVPSIADSVMFFADETALDAYITNVQYAKSFATPRIAAAIVFKTTPTTLGSAGDIDYNIRLNSTLGRGGVTGDVPRTNLEPFLPLQRSINPDSYTRYAKSGFMTYQTLVTRFALCMPDWNAETRTTTGACTQETSVMNGTAVDDIKLVSSQLQADLNVFLSVMSYMNSTKKTFNIASVPVAALSSLAKPLRQMPQPVGGASVFAFPIQSFTSSPFYQSVKDFFGLVFVLSYLHALSSVLVALISEKETKARELMKILGVHESAIVVSWYITYGVIFIVAALLQAVVGKFVLFANSSVLLLYVFFLFFGWAVLAYGYMISAIFSKSRTGTYIGMIGFFAMYLVTAGFNDTTTAKSKAIACLFAPAALTFGVKSLAESEASGIGITSANAGDEINNFKFTTAIVFLFIDVIWYTLMGLYFERVVPKDYGVTEKWYFVVSPSYWRKKWTKKTPTAKAVPVDATVALDVNSDNIESVGMDLKQQEATGDALQIQNLRRVFSVPGGEKVAVKGMNLTMYKNQITCLLGHNGAGKTTLISMLTGMIPVSSGDATINGLTLSEDLGDIRRSLGMCPQHDVLYAELTVYEHLIFYGRIKGYRGKALEDEVEHKINEVGLTEKRHVRSTELSGGMKRKLSLAIALLGDSKIVFLDEPTSGMDPYSRRSSWEIIMNNRYNRIVVLTTHFMDEADILGDRIAIMAEGELRCCGSSLFLKNRYGAGYNFSLVKTERCNTPALIEFVQRHIGDATKVLSNVGTEISFQLPLDCSHLFTHMFAELDNQLEVLGVLSYGISVTTMEEVFIKVAEIGDVSQQHTLQKKDPTTTQAASNSGSAGFKLAEQAPNSALTMFFIHFRALFKKRVRTAKRDKRVVMFGTVLPIVFLVLGIALLKASSLTRNDPGLLLNTAPYPLKENTPVPYMCQSDWMCDAVNQISTAKPQAILGLDKQVYSPEPTVFGVKYTNLTGADTNSYNVRTGDEIFQRGYGKSGDGPVVGQYGGYVLLGDSKTRSFGYNLAVNTTAVHAAIVHKALMDEALYRTVTANSNVKLTCTNLPLPLTDSTKILFTTIVSFTTSVFVVLAFAYFTASVVPYLVNEKHPSHNSKHQQLVSGVSLPAFWLANFAWDLLLYSVPCVFGLMAIYFFDITPFTGRECSSCAGSPFAALIVIFVLFGFAIVSFCYILSYLFTDAASSQTYIIMTHFMDEADILGDRIAIMAEGELRCCGSSLFLKNRYGAGYNFSLVKTERCNTPALIEFVQRHIGDATKVLSNVGTEISFQLPLDCSHLFAHMFAELDNQLEVLGVLSYGISVTTMEEVFIKVAEIGDVSQQHTLHPRQHKQIDVKSEQFELQRPRFVDHFRALFLKRLRTAKRDKRVVLFGALLPILFMTLGVVLLKYSSLTKNDLVLDVDTSGYPQGGASPTPYFCTGNDNQCTSIFSKLRGGIAQRVAIAQLPVYPSNTPTVFNISYTNPSINASDTTGFCLRAAEEAFQLGHGAAKLQGQYGGFVAQSLPSLSVFGYNLMVNTTATHSAIVFKALIDDALVQSFASKESVYLRVTNHPLPLTSASKMLFTTFLSFIATIFIAIAFAFFTASVVPYLVHEKHPSHNSKHQQLVSGVSLPAFWLATYAWDMLFYSIPCGHNSKHQQLVSGVSLPAFWLANFAWDLLLYSVPCVFGLMAIYFFDITPFTGRECSSCAGSPFAALIVIFVLFGFAIVSFCYILSYLFTDAASSQTYIIMTHFMDEADILGDRIAIMAEGELRCCGSSLFLKNRLNDATPPH</sequence>
<feature type="transmembrane region" description="Helical" evidence="10">
    <location>
        <begin position="1763"/>
        <end position="1786"/>
    </location>
</feature>
<dbReference type="InterPro" id="IPR026082">
    <property type="entry name" value="ABCA"/>
</dbReference>
<dbReference type="GeneID" id="20082526"/>
<keyword evidence="6" id="KW-0547">Nucleotide-binding</keyword>
<feature type="transmembrane region" description="Helical" evidence="10">
    <location>
        <begin position="535"/>
        <end position="552"/>
    </location>
</feature>
<evidence type="ECO:0000256" key="10">
    <source>
        <dbReference type="SAM" id="Phobius"/>
    </source>
</evidence>
<evidence type="ECO:0000256" key="5">
    <source>
        <dbReference type="ARBA" id="ARBA00022737"/>
    </source>
</evidence>
<gene>
    <name evidence="12" type="ORF">H310_05476</name>
</gene>
<evidence type="ECO:0000256" key="4">
    <source>
        <dbReference type="ARBA" id="ARBA00022692"/>
    </source>
</evidence>
<accession>A0A024U9F1</accession>
<evidence type="ECO:0000256" key="7">
    <source>
        <dbReference type="ARBA" id="ARBA00022840"/>
    </source>
</evidence>